<dbReference type="Proteomes" id="UP000308652">
    <property type="component" value="Unassembled WGS sequence"/>
</dbReference>
<evidence type="ECO:0000256" key="1">
    <source>
        <dbReference type="PROSITE-ProRule" id="PRU00267"/>
    </source>
</evidence>
<feature type="DNA-binding region" description="HMG box" evidence="1">
    <location>
        <begin position="66"/>
        <end position="128"/>
    </location>
</feature>
<evidence type="ECO:0000313" key="4">
    <source>
        <dbReference type="Proteomes" id="UP000308652"/>
    </source>
</evidence>
<dbReference type="GO" id="GO:0005634">
    <property type="term" value="C:nucleus"/>
    <property type="evidence" value="ECO:0007669"/>
    <property type="project" value="UniProtKB-UniRule"/>
</dbReference>
<dbReference type="AlphaFoldDB" id="A0A5C3M4G3"/>
<feature type="domain" description="HMG box" evidence="2">
    <location>
        <begin position="66"/>
        <end position="128"/>
    </location>
</feature>
<dbReference type="OrthoDB" id="6247875at2759"/>
<dbReference type="InterPro" id="IPR009071">
    <property type="entry name" value="HMG_box_dom"/>
</dbReference>
<keyword evidence="1" id="KW-0539">Nucleus</keyword>
<keyword evidence="1" id="KW-0238">DNA-binding</keyword>
<proteinExistence type="predicted"/>
<dbReference type="Gene3D" id="1.10.30.10">
    <property type="entry name" value="High mobility group box domain"/>
    <property type="match status" value="1"/>
</dbReference>
<name>A0A5C3M4G3_9AGAR</name>
<reference evidence="3 4" key="1">
    <citation type="journal article" date="2019" name="Nat. Ecol. Evol.">
        <title>Megaphylogeny resolves global patterns of mushroom evolution.</title>
        <authorList>
            <person name="Varga T."/>
            <person name="Krizsan K."/>
            <person name="Foldi C."/>
            <person name="Dima B."/>
            <person name="Sanchez-Garcia M."/>
            <person name="Sanchez-Ramirez S."/>
            <person name="Szollosi G.J."/>
            <person name="Szarkandi J.G."/>
            <person name="Papp V."/>
            <person name="Albert L."/>
            <person name="Andreopoulos W."/>
            <person name="Angelini C."/>
            <person name="Antonin V."/>
            <person name="Barry K.W."/>
            <person name="Bougher N.L."/>
            <person name="Buchanan P."/>
            <person name="Buyck B."/>
            <person name="Bense V."/>
            <person name="Catcheside P."/>
            <person name="Chovatia M."/>
            <person name="Cooper J."/>
            <person name="Damon W."/>
            <person name="Desjardin D."/>
            <person name="Finy P."/>
            <person name="Geml J."/>
            <person name="Haridas S."/>
            <person name="Hughes K."/>
            <person name="Justo A."/>
            <person name="Karasinski D."/>
            <person name="Kautmanova I."/>
            <person name="Kiss B."/>
            <person name="Kocsube S."/>
            <person name="Kotiranta H."/>
            <person name="LaButti K.M."/>
            <person name="Lechner B.E."/>
            <person name="Liimatainen K."/>
            <person name="Lipzen A."/>
            <person name="Lukacs Z."/>
            <person name="Mihaltcheva S."/>
            <person name="Morgado L.N."/>
            <person name="Niskanen T."/>
            <person name="Noordeloos M.E."/>
            <person name="Ohm R.A."/>
            <person name="Ortiz-Santana B."/>
            <person name="Ovrebo C."/>
            <person name="Racz N."/>
            <person name="Riley R."/>
            <person name="Savchenko A."/>
            <person name="Shiryaev A."/>
            <person name="Soop K."/>
            <person name="Spirin V."/>
            <person name="Szebenyi C."/>
            <person name="Tomsovsky M."/>
            <person name="Tulloss R.E."/>
            <person name="Uehling J."/>
            <person name="Grigoriev I.V."/>
            <person name="Vagvolgyi C."/>
            <person name="Papp T."/>
            <person name="Martin F.M."/>
            <person name="Miettinen O."/>
            <person name="Hibbett D.S."/>
            <person name="Nagy L.G."/>
        </authorList>
    </citation>
    <scope>NUCLEOTIDE SEQUENCE [LARGE SCALE GENOMIC DNA]</scope>
    <source>
        <strain evidence="3 4">CBS 166.37</strain>
    </source>
</reference>
<accession>A0A5C3M4G3</accession>
<keyword evidence="4" id="KW-1185">Reference proteome</keyword>
<evidence type="ECO:0000313" key="3">
    <source>
        <dbReference type="EMBL" id="TFK39485.1"/>
    </source>
</evidence>
<evidence type="ECO:0000259" key="2">
    <source>
        <dbReference type="PROSITE" id="PS50118"/>
    </source>
</evidence>
<dbReference type="PROSITE" id="PS50118">
    <property type="entry name" value="HMG_BOX_2"/>
    <property type="match status" value="1"/>
</dbReference>
<dbReference type="SUPFAM" id="SSF47095">
    <property type="entry name" value="HMG-box"/>
    <property type="match status" value="1"/>
</dbReference>
<protein>
    <recommendedName>
        <fullName evidence="2">HMG box domain-containing protein</fullName>
    </recommendedName>
</protein>
<dbReference type="EMBL" id="ML213599">
    <property type="protein sequence ID" value="TFK39485.1"/>
    <property type="molecule type" value="Genomic_DNA"/>
</dbReference>
<dbReference type="GO" id="GO:0003677">
    <property type="term" value="F:DNA binding"/>
    <property type="evidence" value="ECO:0007669"/>
    <property type="project" value="UniProtKB-UniRule"/>
</dbReference>
<organism evidence="3 4">
    <name type="scientific">Crucibulum laeve</name>
    <dbReference type="NCBI Taxonomy" id="68775"/>
    <lineage>
        <taxon>Eukaryota</taxon>
        <taxon>Fungi</taxon>
        <taxon>Dikarya</taxon>
        <taxon>Basidiomycota</taxon>
        <taxon>Agaricomycotina</taxon>
        <taxon>Agaricomycetes</taxon>
        <taxon>Agaricomycetidae</taxon>
        <taxon>Agaricales</taxon>
        <taxon>Agaricineae</taxon>
        <taxon>Nidulariaceae</taxon>
        <taxon>Crucibulum</taxon>
    </lineage>
</organism>
<dbReference type="STRING" id="68775.A0A5C3M4G3"/>
<sequence>MDTSSPQCYMNQFSVDLPEDKNNGSSETESRPLPVRLAAMSLDEMKDFSTRYFNQTTEGWSAMGYIGRALNPFVLFKIMYSYFIEGSWPRAKESSAAWHKLSEEEKQPYMICARHIKKLHKEKYPNYKYSPVHGRHKSKAVSIRRVRI</sequence>
<dbReference type="InterPro" id="IPR036910">
    <property type="entry name" value="HMG_box_dom_sf"/>
</dbReference>
<gene>
    <name evidence="3" type="ORF">BDQ12DRAFT_57801</name>
</gene>